<dbReference type="RefSeq" id="XP_005818039.1">
    <property type="nucleotide sequence ID" value="XM_005817982.1"/>
</dbReference>
<accession>L1I592</accession>
<evidence type="ECO:0000313" key="2">
    <source>
        <dbReference type="EMBL" id="EKX31059.1"/>
    </source>
</evidence>
<keyword evidence="4" id="KW-1185">Reference proteome</keyword>
<dbReference type="EnsemblProtists" id="EKX31059">
    <property type="protein sequence ID" value="EKX31059"/>
    <property type="gene ID" value="GUITHDRAFT_122735"/>
</dbReference>
<dbReference type="InterPro" id="IPR002048">
    <property type="entry name" value="EF_hand_dom"/>
</dbReference>
<dbReference type="InterPro" id="IPR011992">
    <property type="entry name" value="EF-hand-dom_pair"/>
</dbReference>
<evidence type="ECO:0000313" key="4">
    <source>
        <dbReference type="Proteomes" id="UP000011087"/>
    </source>
</evidence>
<feature type="domain" description="EF-hand" evidence="1">
    <location>
        <begin position="51"/>
        <end position="86"/>
    </location>
</feature>
<evidence type="ECO:0000313" key="3">
    <source>
        <dbReference type="EnsemblProtists" id="EKX31059"/>
    </source>
</evidence>
<gene>
    <name evidence="2" type="ORF">GUITHDRAFT_122735</name>
</gene>
<sequence>MVFFRFITTKEALRQIREEEKAEITGADQESLRGPLDPLLRALVGFQSSRDLSSRLSLLFERLDVDEHGALKFEEVREGLKKLELHPPILLSVEDWEHLTENGLLLNGREEMTFEGFERMVRLGMHNFMRRMLVQSMESCEDSRSYDLLLSLKMLLEPPLSQEERAQLESLRKPRSIVSSLLPLQKKFFQLWKEAASSSSSAPPPVPASSFDLLLERVEQL</sequence>
<proteinExistence type="predicted"/>
<dbReference type="AlphaFoldDB" id="L1I592"/>
<dbReference type="PROSITE" id="PS50222">
    <property type="entry name" value="EF_HAND_2"/>
    <property type="match status" value="1"/>
</dbReference>
<dbReference type="GO" id="GO:0005509">
    <property type="term" value="F:calcium ion binding"/>
    <property type="evidence" value="ECO:0007669"/>
    <property type="project" value="InterPro"/>
</dbReference>
<name>L1I592_GUITC</name>
<reference evidence="4" key="2">
    <citation type="submission" date="2012-11" db="EMBL/GenBank/DDBJ databases">
        <authorList>
            <person name="Kuo A."/>
            <person name="Curtis B.A."/>
            <person name="Tanifuji G."/>
            <person name="Burki F."/>
            <person name="Gruber A."/>
            <person name="Irimia M."/>
            <person name="Maruyama S."/>
            <person name="Arias M.C."/>
            <person name="Ball S.G."/>
            <person name="Gile G.H."/>
            <person name="Hirakawa Y."/>
            <person name="Hopkins J.F."/>
            <person name="Rensing S.A."/>
            <person name="Schmutz J."/>
            <person name="Symeonidi A."/>
            <person name="Elias M."/>
            <person name="Eveleigh R.J."/>
            <person name="Herman E.K."/>
            <person name="Klute M.J."/>
            <person name="Nakayama T."/>
            <person name="Obornik M."/>
            <person name="Reyes-Prieto A."/>
            <person name="Armbrust E.V."/>
            <person name="Aves S.J."/>
            <person name="Beiko R.G."/>
            <person name="Coutinho P."/>
            <person name="Dacks J.B."/>
            <person name="Durnford D.G."/>
            <person name="Fast N.M."/>
            <person name="Green B.R."/>
            <person name="Grisdale C."/>
            <person name="Hempe F."/>
            <person name="Henrissat B."/>
            <person name="Hoppner M.P."/>
            <person name="Ishida K.-I."/>
            <person name="Kim E."/>
            <person name="Koreny L."/>
            <person name="Kroth P.G."/>
            <person name="Liu Y."/>
            <person name="Malik S.-B."/>
            <person name="Maier U.G."/>
            <person name="McRose D."/>
            <person name="Mock T."/>
            <person name="Neilson J.A."/>
            <person name="Onodera N.T."/>
            <person name="Poole A.M."/>
            <person name="Pritham E.J."/>
            <person name="Richards T.A."/>
            <person name="Rocap G."/>
            <person name="Roy S.W."/>
            <person name="Sarai C."/>
            <person name="Schaack S."/>
            <person name="Shirato S."/>
            <person name="Slamovits C.H."/>
            <person name="Spencer D.F."/>
            <person name="Suzuki S."/>
            <person name="Worden A.Z."/>
            <person name="Zauner S."/>
            <person name="Barry K."/>
            <person name="Bell C."/>
            <person name="Bharti A.K."/>
            <person name="Crow J.A."/>
            <person name="Grimwood J."/>
            <person name="Kramer R."/>
            <person name="Lindquist E."/>
            <person name="Lucas S."/>
            <person name="Salamov A."/>
            <person name="McFadden G.I."/>
            <person name="Lane C.E."/>
            <person name="Keeling P.J."/>
            <person name="Gray M.W."/>
            <person name="Grigoriev I.V."/>
            <person name="Archibald J.M."/>
        </authorList>
    </citation>
    <scope>NUCLEOTIDE SEQUENCE</scope>
    <source>
        <strain evidence="4">CCMP2712</strain>
    </source>
</reference>
<dbReference type="HOGENOM" id="CLU_1253492_0_0_1"/>
<dbReference type="EMBL" id="JH993377">
    <property type="protein sequence ID" value="EKX31059.1"/>
    <property type="molecule type" value="Genomic_DNA"/>
</dbReference>
<dbReference type="Proteomes" id="UP000011087">
    <property type="component" value="Unassembled WGS sequence"/>
</dbReference>
<organism evidence="2">
    <name type="scientific">Guillardia theta (strain CCMP2712)</name>
    <name type="common">Cryptophyte</name>
    <dbReference type="NCBI Taxonomy" id="905079"/>
    <lineage>
        <taxon>Eukaryota</taxon>
        <taxon>Cryptophyceae</taxon>
        <taxon>Pyrenomonadales</taxon>
        <taxon>Geminigeraceae</taxon>
        <taxon>Guillardia</taxon>
    </lineage>
</organism>
<dbReference type="PaxDb" id="55529-EKX31059"/>
<evidence type="ECO:0000259" key="1">
    <source>
        <dbReference type="PROSITE" id="PS50222"/>
    </source>
</evidence>
<reference evidence="2 4" key="1">
    <citation type="journal article" date="2012" name="Nature">
        <title>Algal genomes reveal evolutionary mosaicism and the fate of nucleomorphs.</title>
        <authorList>
            <consortium name="DOE Joint Genome Institute"/>
            <person name="Curtis B.A."/>
            <person name="Tanifuji G."/>
            <person name="Burki F."/>
            <person name="Gruber A."/>
            <person name="Irimia M."/>
            <person name="Maruyama S."/>
            <person name="Arias M.C."/>
            <person name="Ball S.G."/>
            <person name="Gile G.H."/>
            <person name="Hirakawa Y."/>
            <person name="Hopkins J.F."/>
            <person name="Kuo A."/>
            <person name="Rensing S.A."/>
            <person name="Schmutz J."/>
            <person name="Symeonidi A."/>
            <person name="Elias M."/>
            <person name="Eveleigh R.J."/>
            <person name="Herman E.K."/>
            <person name="Klute M.J."/>
            <person name="Nakayama T."/>
            <person name="Obornik M."/>
            <person name="Reyes-Prieto A."/>
            <person name="Armbrust E.V."/>
            <person name="Aves S.J."/>
            <person name="Beiko R.G."/>
            <person name="Coutinho P."/>
            <person name="Dacks J.B."/>
            <person name="Durnford D.G."/>
            <person name="Fast N.M."/>
            <person name="Green B.R."/>
            <person name="Grisdale C.J."/>
            <person name="Hempel F."/>
            <person name="Henrissat B."/>
            <person name="Hoppner M.P."/>
            <person name="Ishida K."/>
            <person name="Kim E."/>
            <person name="Koreny L."/>
            <person name="Kroth P.G."/>
            <person name="Liu Y."/>
            <person name="Malik S.B."/>
            <person name="Maier U.G."/>
            <person name="McRose D."/>
            <person name="Mock T."/>
            <person name="Neilson J.A."/>
            <person name="Onodera N.T."/>
            <person name="Poole A.M."/>
            <person name="Pritham E.J."/>
            <person name="Richards T.A."/>
            <person name="Rocap G."/>
            <person name="Roy S.W."/>
            <person name="Sarai C."/>
            <person name="Schaack S."/>
            <person name="Shirato S."/>
            <person name="Slamovits C.H."/>
            <person name="Spencer D.F."/>
            <person name="Suzuki S."/>
            <person name="Worden A.Z."/>
            <person name="Zauner S."/>
            <person name="Barry K."/>
            <person name="Bell C."/>
            <person name="Bharti A.K."/>
            <person name="Crow J.A."/>
            <person name="Grimwood J."/>
            <person name="Kramer R."/>
            <person name="Lindquist E."/>
            <person name="Lucas S."/>
            <person name="Salamov A."/>
            <person name="McFadden G.I."/>
            <person name="Lane C.E."/>
            <person name="Keeling P.J."/>
            <person name="Gray M.W."/>
            <person name="Grigoriev I.V."/>
            <person name="Archibald J.M."/>
        </authorList>
    </citation>
    <scope>NUCLEOTIDE SEQUENCE</scope>
    <source>
        <strain evidence="2 4">CCMP2712</strain>
    </source>
</reference>
<dbReference type="GeneID" id="17287780"/>
<protein>
    <recommendedName>
        <fullName evidence="1">EF-hand domain-containing protein</fullName>
    </recommendedName>
</protein>
<dbReference type="KEGG" id="gtt:GUITHDRAFT_122735"/>
<dbReference type="SUPFAM" id="SSF47473">
    <property type="entry name" value="EF-hand"/>
    <property type="match status" value="1"/>
</dbReference>
<reference evidence="3" key="3">
    <citation type="submission" date="2015-06" db="UniProtKB">
        <authorList>
            <consortium name="EnsemblProtists"/>
        </authorList>
    </citation>
    <scope>IDENTIFICATION</scope>
</reference>
<feature type="non-terminal residue" evidence="2">
    <location>
        <position position="221"/>
    </location>
</feature>